<dbReference type="GO" id="GO:0008654">
    <property type="term" value="P:phospholipid biosynthetic process"/>
    <property type="evidence" value="ECO:0007669"/>
    <property type="project" value="UniProtKB-KW"/>
</dbReference>
<protein>
    <submittedName>
        <fullName evidence="11">Diacylglycerol kinase family protein</fullName>
    </submittedName>
</protein>
<evidence type="ECO:0000256" key="8">
    <source>
        <dbReference type="ARBA" id="ARBA00023264"/>
    </source>
</evidence>
<dbReference type="Pfam" id="PF19279">
    <property type="entry name" value="YegS_C"/>
    <property type="match status" value="1"/>
</dbReference>
<comment type="cofactor">
    <cofactor evidence="1">
        <name>Mg(2+)</name>
        <dbReference type="ChEBI" id="CHEBI:18420"/>
    </cofactor>
</comment>
<keyword evidence="4" id="KW-0547">Nucleotide-binding</keyword>
<evidence type="ECO:0000256" key="4">
    <source>
        <dbReference type="ARBA" id="ARBA00022741"/>
    </source>
</evidence>
<organism evidence="11 12">
    <name type="scientific">Zongyangia hominis</name>
    <dbReference type="NCBI Taxonomy" id="2763677"/>
    <lineage>
        <taxon>Bacteria</taxon>
        <taxon>Bacillati</taxon>
        <taxon>Bacillota</taxon>
        <taxon>Clostridia</taxon>
        <taxon>Eubacteriales</taxon>
        <taxon>Oscillospiraceae</taxon>
        <taxon>Zongyangia</taxon>
    </lineage>
</organism>
<dbReference type="Pfam" id="PF00781">
    <property type="entry name" value="DAGK_cat"/>
    <property type="match status" value="1"/>
</dbReference>
<dbReference type="InterPro" id="IPR001206">
    <property type="entry name" value="Diacylglycerol_kinase_cat_dom"/>
</dbReference>
<dbReference type="Proteomes" id="UP000660861">
    <property type="component" value="Unassembled WGS sequence"/>
</dbReference>
<evidence type="ECO:0000256" key="2">
    <source>
        <dbReference type="ARBA" id="ARBA00005983"/>
    </source>
</evidence>
<keyword evidence="7" id="KW-0444">Lipid biosynthesis</keyword>
<evidence type="ECO:0000256" key="6">
    <source>
        <dbReference type="ARBA" id="ARBA00022840"/>
    </source>
</evidence>
<evidence type="ECO:0000259" key="9">
    <source>
        <dbReference type="Pfam" id="PF00781"/>
    </source>
</evidence>
<dbReference type="Gene3D" id="2.60.200.40">
    <property type="match status" value="1"/>
</dbReference>
<dbReference type="RefSeq" id="WP_262398331.1">
    <property type="nucleotide sequence ID" value="NZ_JACRTC010000009.1"/>
</dbReference>
<dbReference type="InterPro" id="IPR016064">
    <property type="entry name" value="NAD/diacylglycerol_kinase_sf"/>
</dbReference>
<evidence type="ECO:0000256" key="5">
    <source>
        <dbReference type="ARBA" id="ARBA00022777"/>
    </source>
</evidence>
<keyword evidence="3" id="KW-0808">Transferase</keyword>
<dbReference type="PANTHER" id="PTHR12358">
    <property type="entry name" value="SPHINGOSINE KINASE"/>
    <property type="match status" value="1"/>
</dbReference>
<feature type="domain" description="YegS/DAGK C-terminal" evidence="10">
    <location>
        <begin position="129"/>
        <end position="273"/>
    </location>
</feature>
<reference evidence="11" key="1">
    <citation type="submission" date="2020-08" db="EMBL/GenBank/DDBJ databases">
        <title>Genome public.</title>
        <authorList>
            <person name="Liu C."/>
            <person name="Sun Q."/>
        </authorList>
    </citation>
    <scope>NUCLEOTIDE SEQUENCE</scope>
    <source>
        <strain evidence="11">NSJ-54</strain>
    </source>
</reference>
<dbReference type="Gene3D" id="3.40.50.10330">
    <property type="entry name" value="Probable inorganic polyphosphate/atp-NAD kinase, domain 1"/>
    <property type="match status" value="1"/>
</dbReference>
<name>A0A926EF03_9FIRM</name>
<accession>A0A926EF03</accession>
<keyword evidence="7" id="KW-0443">Lipid metabolism</keyword>
<dbReference type="EMBL" id="JACRTC010000009">
    <property type="protein sequence ID" value="MBC8571249.1"/>
    <property type="molecule type" value="Genomic_DNA"/>
</dbReference>
<keyword evidence="7" id="KW-0594">Phospholipid biosynthesis</keyword>
<sequence>MATAYILYNPLSGNGDCLENARNLEVYIDDDVTYVDITRIKSYPVFINVLEPDDYLILAGGDGTLNRFVNGTADISIQQEILYFPTGTGNDFACDLRRTAYTNPFPINEFITHLPTVEVKGKTYRFLNAVGFGIDGYCCQVGDELRKQPDKKVNYTLIAVKGLLGKFNPRNAKITVDGVEHTYHKVWIAPTLNGRYYGGGMMAAPEQNRLSEERTLSLMVFHGAGRLRTLCIFPGIFNGTHVKHKKQVDILTGYEIRVEFDRPTPLQIDGETVLDVMTYVARTHLY</sequence>
<feature type="domain" description="DAGKc" evidence="9">
    <location>
        <begin position="4"/>
        <end position="97"/>
    </location>
</feature>
<dbReference type="PANTHER" id="PTHR12358:SF54">
    <property type="entry name" value="SPHINGOSINE KINASE RELATED PROTEIN"/>
    <property type="match status" value="1"/>
</dbReference>
<evidence type="ECO:0000313" key="12">
    <source>
        <dbReference type="Proteomes" id="UP000660861"/>
    </source>
</evidence>
<evidence type="ECO:0000256" key="1">
    <source>
        <dbReference type="ARBA" id="ARBA00001946"/>
    </source>
</evidence>
<comment type="similarity">
    <text evidence="2">Belongs to the diacylglycerol/lipid kinase family.</text>
</comment>
<dbReference type="AlphaFoldDB" id="A0A926EF03"/>
<gene>
    <name evidence="11" type="ORF">H8709_10470</name>
</gene>
<evidence type="ECO:0000313" key="11">
    <source>
        <dbReference type="EMBL" id="MBC8571249.1"/>
    </source>
</evidence>
<keyword evidence="8" id="KW-1208">Phospholipid metabolism</keyword>
<keyword evidence="6" id="KW-0067">ATP-binding</keyword>
<evidence type="ECO:0000256" key="7">
    <source>
        <dbReference type="ARBA" id="ARBA00023209"/>
    </source>
</evidence>
<keyword evidence="5 11" id="KW-0418">Kinase</keyword>
<dbReference type="InterPro" id="IPR050187">
    <property type="entry name" value="Lipid_Phosphate_FormReg"/>
</dbReference>
<keyword evidence="12" id="KW-1185">Reference proteome</keyword>
<comment type="caution">
    <text evidence="11">The sequence shown here is derived from an EMBL/GenBank/DDBJ whole genome shotgun (WGS) entry which is preliminary data.</text>
</comment>
<dbReference type="GO" id="GO:0016301">
    <property type="term" value="F:kinase activity"/>
    <property type="evidence" value="ECO:0007669"/>
    <property type="project" value="UniProtKB-KW"/>
</dbReference>
<dbReference type="GO" id="GO:0005524">
    <property type="term" value="F:ATP binding"/>
    <property type="evidence" value="ECO:0007669"/>
    <property type="project" value="UniProtKB-KW"/>
</dbReference>
<dbReference type="InterPro" id="IPR045540">
    <property type="entry name" value="YegS/DAGK_C"/>
</dbReference>
<proteinExistence type="inferred from homology"/>
<dbReference type="InterPro" id="IPR017438">
    <property type="entry name" value="ATP-NAD_kinase_N"/>
</dbReference>
<evidence type="ECO:0000259" key="10">
    <source>
        <dbReference type="Pfam" id="PF19279"/>
    </source>
</evidence>
<dbReference type="SUPFAM" id="SSF111331">
    <property type="entry name" value="NAD kinase/diacylglycerol kinase-like"/>
    <property type="match status" value="1"/>
</dbReference>
<evidence type="ECO:0000256" key="3">
    <source>
        <dbReference type="ARBA" id="ARBA00022679"/>
    </source>
</evidence>